<dbReference type="Proteomes" id="UP000887159">
    <property type="component" value="Unassembled WGS sequence"/>
</dbReference>
<evidence type="ECO:0000313" key="2">
    <source>
        <dbReference type="Proteomes" id="UP000887159"/>
    </source>
</evidence>
<dbReference type="AlphaFoldDB" id="A0A8X6VZS3"/>
<evidence type="ECO:0000313" key="1">
    <source>
        <dbReference type="EMBL" id="GFY25241.1"/>
    </source>
</evidence>
<name>A0A8X6VZS3_TRICX</name>
<proteinExistence type="predicted"/>
<protein>
    <submittedName>
        <fullName evidence="1">Transposable element Tcb1 transposase</fullName>
    </submittedName>
</protein>
<sequence>MVCSGIAFHCHTPLVCIVGTLDSQHYISETVCSTYVSPIENVWSMLAQRLARDTPPTASPDQLRQYVEAAWTAVSQGYIQSLSGSMPRLVAAAVIANNGGYIG</sequence>
<dbReference type="Gene3D" id="3.30.420.10">
    <property type="entry name" value="Ribonuclease H-like superfamily/Ribonuclease H"/>
    <property type="match status" value="1"/>
</dbReference>
<organism evidence="1 2">
    <name type="scientific">Trichonephila clavipes</name>
    <name type="common">Golden silk orbweaver</name>
    <name type="synonym">Nephila clavipes</name>
    <dbReference type="NCBI Taxonomy" id="2585209"/>
    <lineage>
        <taxon>Eukaryota</taxon>
        <taxon>Metazoa</taxon>
        <taxon>Ecdysozoa</taxon>
        <taxon>Arthropoda</taxon>
        <taxon>Chelicerata</taxon>
        <taxon>Arachnida</taxon>
        <taxon>Araneae</taxon>
        <taxon>Araneomorphae</taxon>
        <taxon>Entelegynae</taxon>
        <taxon>Araneoidea</taxon>
        <taxon>Nephilidae</taxon>
        <taxon>Trichonephila</taxon>
    </lineage>
</organism>
<comment type="caution">
    <text evidence="1">The sequence shown here is derived from an EMBL/GenBank/DDBJ whole genome shotgun (WGS) entry which is preliminary data.</text>
</comment>
<dbReference type="InterPro" id="IPR036397">
    <property type="entry name" value="RNaseH_sf"/>
</dbReference>
<gene>
    <name evidence="1" type="primary">NCL1_53575</name>
    <name evidence="1" type="ORF">TNCV_2483621</name>
</gene>
<keyword evidence="2" id="KW-1185">Reference proteome</keyword>
<accession>A0A8X6VZS3</accession>
<reference evidence="1" key="1">
    <citation type="submission" date="2020-08" db="EMBL/GenBank/DDBJ databases">
        <title>Multicomponent nature underlies the extraordinary mechanical properties of spider dragline silk.</title>
        <authorList>
            <person name="Kono N."/>
            <person name="Nakamura H."/>
            <person name="Mori M."/>
            <person name="Yoshida Y."/>
            <person name="Ohtoshi R."/>
            <person name="Malay A.D."/>
            <person name="Moran D.A.P."/>
            <person name="Tomita M."/>
            <person name="Numata K."/>
            <person name="Arakawa K."/>
        </authorList>
    </citation>
    <scope>NUCLEOTIDE SEQUENCE</scope>
</reference>
<dbReference type="GO" id="GO:0003676">
    <property type="term" value="F:nucleic acid binding"/>
    <property type="evidence" value="ECO:0007669"/>
    <property type="project" value="InterPro"/>
</dbReference>
<dbReference type="EMBL" id="BMAU01021371">
    <property type="protein sequence ID" value="GFY25241.1"/>
    <property type="molecule type" value="Genomic_DNA"/>
</dbReference>